<dbReference type="Pfam" id="PF18780">
    <property type="entry name" value="HNH_repeat"/>
    <property type="match status" value="1"/>
</dbReference>
<dbReference type="AlphaFoldDB" id="A0A934KAD1"/>
<dbReference type="Proteomes" id="UP000612893">
    <property type="component" value="Unassembled WGS sequence"/>
</dbReference>
<organism evidence="1 2">
    <name type="scientific">Candidatus Nephthysia bennettiae</name>
    <dbReference type="NCBI Taxonomy" id="3127016"/>
    <lineage>
        <taxon>Bacteria</taxon>
        <taxon>Bacillati</taxon>
        <taxon>Candidatus Dormiibacterota</taxon>
        <taxon>Candidatus Dormibacteria</taxon>
        <taxon>Candidatus Dormibacterales</taxon>
        <taxon>Candidatus Dormibacteraceae</taxon>
        <taxon>Candidatus Nephthysia</taxon>
    </lineage>
</organism>
<protein>
    <submittedName>
        <fullName evidence="1">Uncharacterized protein</fullName>
    </submittedName>
</protein>
<name>A0A934KAD1_9BACT</name>
<dbReference type="EMBL" id="JAEKNR010000238">
    <property type="protein sequence ID" value="MBJ7601210.1"/>
    <property type="molecule type" value="Genomic_DNA"/>
</dbReference>
<proteinExistence type="predicted"/>
<accession>A0A934KAD1</accession>
<reference evidence="1" key="1">
    <citation type="submission" date="2020-10" db="EMBL/GenBank/DDBJ databases">
        <title>Ca. Dormibacterota MAGs.</title>
        <authorList>
            <person name="Montgomery K."/>
        </authorList>
    </citation>
    <scope>NUCLEOTIDE SEQUENCE [LARGE SCALE GENOMIC DNA]</scope>
    <source>
        <strain evidence="1">SC8812_S17_10</strain>
    </source>
</reference>
<evidence type="ECO:0000313" key="1">
    <source>
        <dbReference type="EMBL" id="MBJ7601210.1"/>
    </source>
</evidence>
<comment type="caution">
    <text evidence="1">The sequence shown here is derived from an EMBL/GenBank/DDBJ whole genome shotgun (WGS) entry which is preliminary data.</text>
</comment>
<keyword evidence="2" id="KW-1185">Reference proteome</keyword>
<gene>
    <name evidence="1" type="ORF">JF922_24445</name>
</gene>
<sequence>MSAAAGAGARAPKLEVRKAHRLELLLTLRRAREELGRWPTAGEWDLATTSHVSRRTYVRTFGSWQRACRTAARLKL</sequence>
<evidence type="ECO:0000313" key="2">
    <source>
        <dbReference type="Proteomes" id="UP000612893"/>
    </source>
</evidence>
<dbReference type="RefSeq" id="WP_338205354.1">
    <property type="nucleotide sequence ID" value="NZ_JAEKNR010000238.1"/>
</dbReference>
<dbReference type="InterPro" id="IPR041025">
    <property type="entry name" value="HNH_repeat"/>
</dbReference>